<gene>
    <name evidence="1" type="ORF">CN689_05665</name>
</gene>
<proteinExistence type="predicted"/>
<name>A0AAX0S8J5_9BACI</name>
<evidence type="ECO:0000313" key="2">
    <source>
        <dbReference type="Proteomes" id="UP000220106"/>
    </source>
</evidence>
<dbReference type="AlphaFoldDB" id="A0AAX0S8J5"/>
<dbReference type="RefSeq" id="WP_098175194.1">
    <property type="nucleotide sequence ID" value="NZ_NUEQ01000011.1"/>
</dbReference>
<dbReference type="Proteomes" id="UP000220106">
    <property type="component" value="Unassembled WGS sequence"/>
</dbReference>
<evidence type="ECO:0000313" key="1">
    <source>
        <dbReference type="EMBL" id="PEJ35945.1"/>
    </source>
</evidence>
<comment type="caution">
    <text evidence="1">The sequence shown here is derived from an EMBL/GenBank/DDBJ whole genome shotgun (WGS) entry which is preliminary data.</text>
</comment>
<protein>
    <submittedName>
        <fullName evidence="1">Uncharacterized protein</fullName>
    </submittedName>
</protein>
<sequence>MTIENYEDRARKILEEALYAFFKESSQDQLLHEAAIRFSSILHIPEPFRELVVTEISNFRDRWNNEWFDVIMKELINKHLDTEKAKKSSSDNLSTFVKIL</sequence>
<accession>A0AAX0S8J5</accession>
<reference evidence="1 2" key="1">
    <citation type="submission" date="2017-09" db="EMBL/GenBank/DDBJ databases">
        <title>Large-scale bioinformatics analysis of Bacillus genomes uncovers conserved roles of natural products in bacterial physiology.</title>
        <authorList>
            <consortium name="Agbiome Team Llc"/>
            <person name="Bleich R.M."/>
            <person name="Kirk G.J."/>
            <person name="Santa Maria K.C."/>
            <person name="Allen S.E."/>
            <person name="Farag S."/>
            <person name="Shank E.A."/>
            <person name="Bowers A."/>
        </authorList>
    </citation>
    <scope>NUCLEOTIDE SEQUENCE [LARGE SCALE GENOMIC DNA]</scope>
    <source>
        <strain evidence="1 2">AFS003229</strain>
    </source>
</reference>
<organism evidence="1 2">
    <name type="scientific">Peribacillus butanolivorans</name>
    <dbReference type="NCBI Taxonomy" id="421767"/>
    <lineage>
        <taxon>Bacteria</taxon>
        <taxon>Bacillati</taxon>
        <taxon>Bacillota</taxon>
        <taxon>Bacilli</taxon>
        <taxon>Bacillales</taxon>
        <taxon>Bacillaceae</taxon>
        <taxon>Peribacillus</taxon>
    </lineage>
</organism>
<dbReference type="EMBL" id="NUEQ01000011">
    <property type="protein sequence ID" value="PEJ35945.1"/>
    <property type="molecule type" value="Genomic_DNA"/>
</dbReference>